<keyword evidence="5" id="KW-1185">Reference proteome</keyword>
<dbReference type="EMBL" id="CP034145">
    <property type="protein sequence ID" value="AZH23892.1"/>
    <property type="molecule type" value="Genomic_DNA"/>
</dbReference>
<proteinExistence type="predicted"/>
<reference evidence="3" key="3">
    <citation type="submission" date="2018-10" db="EMBL/GenBank/DDBJ databases">
        <authorList>
            <person name="Whitman W."/>
            <person name="Huntemann M."/>
            <person name="Clum A."/>
            <person name="Pillay M."/>
            <person name="Palaniappan K."/>
            <person name="Varghese N."/>
            <person name="Mikhailova N."/>
            <person name="Stamatis D."/>
            <person name="Reddy T."/>
            <person name="Daum C."/>
            <person name="Shapiro N."/>
            <person name="Ivanova N."/>
            <person name="Kyrpides N."/>
            <person name="Woyke T."/>
        </authorList>
    </citation>
    <scope>NUCLEOTIDE SEQUENCE</scope>
    <source>
        <strain evidence="3">CGMCC 1.10124</strain>
    </source>
</reference>
<gene>
    <name evidence="3" type="ORF">ATH50_2681</name>
    <name evidence="2" type="ORF">DU502_00220</name>
</gene>
<dbReference type="AlphaFoldDB" id="A0A3M0CVV3"/>
<sequence length="102" mass="10942">MATVFGVFGAQSLVVLIVAVVGLIPVVLYYQKTPRWFVAAYGFLFVAAFATNFEDLFLPTALNLVEHFIGNLGAGIAFAVAAYAYRKKHIEGDDDVAAAPEA</sequence>
<dbReference type="OrthoDB" id="204958at2157"/>
<dbReference type="GeneID" id="38469664"/>
<keyword evidence="1" id="KW-0472">Membrane</keyword>
<reference evidence="2 5" key="2">
    <citation type="submission" date="2018-07" db="EMBL/GenBank/DDBJ databases">
        <title>Genome sequences of Haloplanus aerogenes JCM 16430T.</title>
        <authorList>
            <person name="Kim Y.B."/>
            <person name="Roh S.W."/>
        </authorList>
    </citation>
    <scope>NUCLEOTIDE SEQUENCE [LARGE SCALE GENOMIC DNA]</scope>
    <source>
        <strain evidence="2 5">JCM 16430</strain>
    </source>
</reference>
<evidence type="ECO:0000313" key="2">
    <source>
        <dbReference type="EMBL" id="AZH23892.1"/>
    </source>
</evidence>
<dbReference type="EMBL" id="REFS01000005">
    <property type="protein sequence ID" value="RMB13348.1"/>
    <property type="molecule type" value="Genomic_DNA"/>
</dbReference>
<feature type="transmembrane region" description="Helical" evidence="1">
    <location>
        <begin position="65"/>
        <end position="85"/>
    </location>
</feature>
<keyword evidence="1" id="KW-0812">Transmembrane</keyword>
<dbReference type="Proteomes" id="UP000282007">
    <property type="component" value="Chromosome"/>
</dbReference>
<keyword evidence="1" id="KW-1133">Transmembrane helix</keyword>
<reference evidence="3 4" key="1">
    <citation type="journal article" date="2015" name="Stand. Genomic Sci.">
        <title>Genomic Encyclopedia of Bacterial and Archaeal Type Strains, Phase III: the genomes of soil and plant-associated and newly described type strains.</title>
        <authorList>
            <person name="Whitman W.B."/>
            <person name="Woyke T."/>
            <person name="Klenk H.P."/>
            <person name="Zhou Y."/>
            <person name="Lilburn T.G."/>
            <person name="Beck B.J."/>
            <person name="De Vos P."/>
            <person name="Vandamme P."/>
            <person name="Eisen J.A."/>
            <person name="Garrity G."/>
            <person name="Hugenholtz P."/>
            <person name="Kyrpides N.C."/>
        </authorList>
    </citation>
    <scope>NUCLEOTIDE SEQUENCE [LARGE SCALE GENOMIC DNA]</scope>
    <source>
        <strain evidence="3 4">CGMCC 1.10124</strain>
    </source>
</reference>
<feature type="transmembrane region" description="Helical" evidence="1">
    <location>
        <begin position="6"/>
        <end position="29"/>
    </location>
</feature>
<evidence type="ECO:0000313" key="3">
    <source>
        <dbReference type="EMBL" id="RMB13348.1"/>
    </source>
</evidence>
<feature type="transmembrane region" description="Helical" evidence="1">
    <location>
        <begin position="36"/>
        <end position="53"/>
    </location>
</feature>
<evidence type="ECO:0000313" key="5">
    <source>
        <dbReference type="Proteomes" id="UP000282007"/>
    </source>
</evidence>
<evidence type="ECO:0000313" key="4">
    <source>
        <dbReference type="Proteomes" id="UP000277326"/>
    </source>
</evidence>
<dbReference type="RefSeq" id="WP_121921266.1">
    <property type="nucleotide sequence ID" value="NZ_CP034145.1"/>
</dbReference>
<protein>
    <submittedName>
        <fullName evidence="3">Uncharacterized protein</fullName>
    </submittedName>
</protein>
<organism evidence="3 4">
    <name type="scientific">Haloplanus aerogenes</name>
    <dbReference type="NCBI Taxonomy" id="660522"/>
    <lineage>
        <taxon>Archaea</taxon>
        <taxon>Methanobacteriati</taxon>
        <taxon>Methanobacteriota</taxon>
        <taxon>Stenosarchaea group</taxon>
        <taxon>Halobacteria</taxon>
        <taxon>Halobacteriales</taxon>
        <taxon>Haloferacaceae</taxon>
        <taxon>Haloplanus</taxon>
    </lineage>
</organism>
<evidence type="ECO:0000256" key="1">
    <source>
        <dbReference type="SAM" id="Phobius"/>
    </source>
</evidence>
<accession>A0A3M0CVV3</accession>
<dbReference type="KEGG" id="haer:DU502_00220"/>
<name>A0A3M0CVV3_9EURY</name>
<dbReference type="Proteomes" id="UP000277326">
    <property type="component" value="Unassembled WGS sequence"/>
</dbReference>